<evidence type="ECO:0000313" key="9">
    <source>
        <dbReference type="Proteomes" id="UP001530400"/>
    </source>
</evidence>
<dbReference type="Pfam" id="PF00520">
    <property type="entry name" value="Ion_trans"/>
    <property type="match status" value="1"/>
</dbReference>
<feature type="region of interest" description="Disordered" evidence="5">
    <location>
        <begin position="326"/>
        <end position="375"/>
    </location>
</feature>
<protein>
    <recommendedName>
        <fullName evidence="7">Ion transport domain-containing protein</fullName>
    </recommendedName>
</protein>
<dbReference type="AlphaFoldDB" id="A0ABD3Q6E6"/>
<dbReference type="Gene3D" id="1.20.120.350">
    <property type="entry name" value="Voltage-gated potassium channels. Chain C"/>
    <property type="match status" value="1"/>
</dbReference>
<comment type="caution">
    <text evidence="8">The sequence shown here is derived from an EMBL/GenBank/DDBJ whole genome shotgun (WGS) entry which is preliminary data.</text>
</comment>
<sequence>MAGRSSGTASPQSSSNRRRAQRDNTPSSGSTLDHFNKFRLMCGEIVNHFKTQMAIIILIIINAIMMGVATFDFVTENPAVESAFEQIDLVFLIIFSAELVMQLIYRGHKLFLDGWLFFDFVIIVISWSFSSLQIIRAFRVFRALRIITRIETMRNLVAALFDIMPRLGAITALLLLIFYIFAVLFTQLFGELTLSGEYFTRLDYSLFTLFVMMTMEWADVARECMAEIWWAWAPFVAFIMITGFIVFNLIIAVVCDAVAVIENKSDLEPDLFSNSHEEAEEVLEVPNNDENAEEELVENLAERISFVLESQREMLATLELLAKDSMVPSKSSRGQAKTVNHKTSNKDKDSKSVSTEGSDAKRVKDIFDWPKSQSP</sequence>
<feature type="transmembrane region" description="Helical" evidence="6">
    <location>
        <begin position="87"/>
        <end position="105"/>
    </location>
</feature>
<comment type="subcellular location">
    <subcellularLocation>
        <location evidence="1">Membrane</location>
        <topology evidence="1">Multi-pass membrane protein</topology>
    </subcellularLocation>
</comment>
<feature type="domain" description="Ion transport" evidence="7">
    <location>
        <begin position="51"/>
        <end position="264"/>
    </location>
</feature>
<dbReference type="PANTHER" id="PTHR10037">
    <property type="entry name" value="VOLTAGE-GATED CATION CHANNEL CALCIUM AND SODIUM"/>
    <property type="match status" value="1"/>
</dbReference>
<dbReference type="InterPro" id="IPR027359">
    <property type="entry name" value="Volt_channel_dom_sf"/>
</dbReference>
<feature type="compositionally biased region" description="Polar residues" evidence="5">
    <location>
        <begin position="1"/>
        <end position="15"/>
    </location>
</feature>
<evidence type="ECO:0000256" key="3">
    <source>
        <dbReference type="ARBA" id="ARBA00022989"/>
    </source>
</evidence>
<proteinExistence type="predicted"/>
<feature type="transmembrane region" description="Helical" evidence="6">
    <location>
        <begin position="53"/>
        <end position="75"/>
    </location>
</feature>
<keyword evidence="4 6" id="KW-0472">Membrane</keyword>
<name>A0ABD3Q6E6_9STRA</name>
<accession>A0ABD3Q6E6</accession>
<dbReference type="PANTHER" id="PTHR10037:SF62">
    <property type="entry name" value="SODIUM CHANNEL PROTEIN 60E"/>
    <property type="match status" value="1"/>
</dbReference>
<evidence type="ECO:0000256" key="5">
    <source>
        <dbReference type="SAM" id="MobiDB-lite"/>
    </source>
</evidence>
<evidence type="ECO:0000256" key="6">
    <source>
        <dbReference type="SAM" id="Phobius"/>
    </source>
</evidence>
<gene>
    <name evidence="8" type="ORF">ACHAWO_009254</name>
</gene>
<evidence type="ECO:0000256" key="4">
    <source>
        <dbReference type="ARBA" id="ARBA00023136"/>
    </source>
</evidence>
<dbReference type="GO" id="GO:0016020">
    <property type="term" value="C:membrane"/>
    <property type="evidence" value="ECO:0007669"/>
    <property type="project" value="UniProtKB-SubCell"/>
</dbReference>
<keyword evidence="2 6" id="KW-0812">Transmembrane</keyword>
<keyword evidence="9" id="KW-1185">Reference proteome</keyword>
<evidence type="ECO:0000256" key="1">
    <source>
        <dbReference type="ARBA" id="ARBA00004141"/>
    </source>
</evidence>
<feature type="transmembrane region" description="Helical" evidence="6">
    <location>
        <begin position="228"/>
        <end position="254"/>
    </location>
</feature>
<evidence type="ECO:0000256" key="2">
    <source>
        <dbReference type="ARBA" id="ARBA00022692"/>
    </source>
</evidence>
<dbReference type="Gene3D" id="1.10.287.70">
    <property type="match status" value="1"/>
</dbReference>
<feature type="transmembrane region" description="Helical" evidence="6">
    <location>
        <begin position="117"/>
        <end position="135"/>
    </location>
</feature>
<organism evidence="8 9">
    <name type="scientific">Cyclotella atomus</name>
    <dbReference type="NCBI Taxonomy" id="382360"/>
    <lineage>
        <taxon>Eukaryota</taxon>
        <taxon>Sar</taxon>
        <taxon>Stramenopiles</taxon>
        <taxon>Ochrophyta</taxon>
        <taxon>Bacillariophyta</taxon>
        <taxon>Coscinodiscophyceae</taxon>
        <taxon>Thalassiosirophycidae</taxon>
        <taxon>Stephanodiscales</taxon>
        <taxon>Stephanodiscaceae</taxon>
        <taxon>Cyclotella</taxon>
    </lineage>
</organism>
<evidence type="ECO:0000259" key="7">
    <source>
        <dbReference type="Pfam" id="PF00520"/>
    </source>
</evidence>
<dbReference type="SUPFAM" id="SSF81324">
    <property type="entry name" value="Voltage-gated potassium channels"/>
    <property type="match status" value="1"/>
</dbReference>
<feature type="compositionally biased region" description="Basic and acidic residues" evidence="5">
    <location>
        <begin position="358"/>
        <end position="368"/>
    </location>
</feature>
<reference evidence="8 9" key="1">
    <citation type="submission" date="2024-10" db="EMBL/GenBank/DDBJ databases">
        <title>Updated reference genomes for cyclostephanoid diatoms.</title>
        <authorList>
            <person name="Roberts W.R."/>
            <person name="Alverson A.J."/>
        </authorList>
    </citation>
    <scope>NUCLEOTIDE SEQUENCE [LARGE SCALE GENOMIC DNA]</scope>
    <source>
        <strain evidence="8 9">AJA010-31</strain>
    </source>
</reference>
<feature type="transmembrane region" description="Helical" evidence="6">
    <location>
        <begin position="156"/>
        <end position="184"/>
    </location>
</feature>
<dbReference type="InterPro" id="IPR005821">
    <property type="entry name" value="Ion_trans_dom"/>
</dbReference>
<feature type="compositionally biased region" description="Polar residues" evidence="5">
    <location>
        <begin position="328"/>
        <end position="342"/>
    </location>
</feature>
<keyword evidence="3 6" id="KW-1133">Transmembrane helix</keyword>
<dbReference type="InterPro" id="IPR043203">
    <property type="entry name" value="VGCC_Ca_Na"/>
</dbReference>
<feature type="region of interest" description="Disordered" evidence="5">
    <location>
        <begin position="1"/>
        <end position="30"/>
    </location>
</feature>
<dbReference type="EMBL" id="JALLPJ020000334">
    <property type="protein sequence ID" value="KAL3795091.1"/>
    <property type="molecule type" value="Genomic_DNA"/>
</dbReference>
<dbReference type="Proteomes" id="UP001530400">
    <property type="component" value="Unassembled WGS sequence"/>
</dbReference>
<evidence type="ECO:0000313" key="8">
    <source>
        <dbReference type="EMBL" id="KAL3795091.1"/>
    </source>
</evidence>